<sequence length="44" mass="4971">MADGKSRREALRALKRFLIRAVWRAWQGVPATTGRLRLSTTMAA</sequence>
<dbReference type="AlphaFoldDB" id="A0A6J4HRN7"/>
<gene>
    <name evidence="1" type="ORF">AVDCRST_MAG77-1152</name>
</gene>
<proteinExistence type="predicted"/>
<accession>A0A6J4HRN7</accession>
<name>A0A6J4HRN7_9CHLR</name>
<protein>
    <submittedName>
        <fullName evidence="1">Uncharacterized protein</fullName>
    </submittedName>
</protein>
<organism evidence="1">
    <name type="scientific">uncultured Chloroflexota bacterium</name>
    <dbReference type="NCBI Taxonomy" id="166587"/>
    <lineage>
        <taxon>Bacteria</taxon>
        <taxon>Bacillati</taxon>
        <taxon>Chloroflexota</taxon>
        <taxon>environmental samples</taxon>
    </lineage>
</organism>
<reference evidence="1" key="1">
    <citation type="submission" date="2020-02" db="EMBL/GenBank/DDBJ databases">
        <authorList>
            <person name="Meier V. D."/>
        </authorList>
    </citation>
    <scope>NUCLEOTIDE SEQUENCE</scope>
    <source>
        <strain evidence="1">AVDCRST_MAG77</strain>
    </source>
</reference>
<evidence type="ECO:0000313" key="1">
    <source>
        <dbReference type="EMBL" id="CAA9230110.1"/>
    </source>
</evidence>
<dbReference type="EMBL" id="CADCTC010000063">
    <property type="protein sequence ID" value="CAA9230110.1"/>
    <property type="molecule type" value="Genomic_DNA"/>
</dbReference>